<evidence type="ECO:0000313" key="2">
    <source>
        <dbReference type="Proteomes" id="UP001430953"/>
    </source>
</evidence>
<comment type="caution">
    <text evidence="1">The sequence shown here is derived from an EMBL/GenBank/DDBJ whole genome shotgun (WGS) entry which is preliminary data.</text>
</comment>
<protein>
    <submittedName>
        <fullName evidence="1">Uncharacterized protein</fullName>
    </submittedName>
</protein>
<sequence>MQLTSGHGVTLRPTGAAPPALISGNISVESRVNIRDVKLSRLIMPGEYAASNVASGAVRRSVARLLGHNAHKRMSAVLKPITNYGLPHSLTARVKTEFPVAVPVVTTVEARLSNSLLLYKNRIFSVPCVLKGTREILSARRRSKPTGSRARTPSFHDWQTLRMSWASPASGRNTFLRLMGSETLVKETPLFANA</sequence>
<name>A0AAW2FVN5_9HYME</name>
<organism evidence="1 2">
    <name type="scientific">Cardiocondyla obscurior</name>
    <dbReference type="NCBI Taxonomy" id="286306"/>
    <lineage>
        <taxon>Eukaryota</taxon>
        <taxon>Metazoa</taxon>
        <taxon>Ecdysozoa</taxon>
        <taxon>Arthropoda</taxon>
        <taxon>Hexapoda</taxon>
        <taxon>Insecta</taxon>
        <taxon>Pterygota</taxon>
        <taxon>Neoptera</taxon>
        <taxon>Endopterygota</taxon>
        <taxon>Hymenoptera</taxon>
        <taxon>Apocrita</taxon>
        <taxon>Aculeata</taxon>
        <taxon>Formicoidea</taxon>
        <taxon>Formicidae</taxon>
        <taxon>Myrmicinae</taxon>
        <taxon>Cardiocondyla</taxon>
    </lineage>
</organism>
<gene>
    <name evidence="1" type="ORF">PUN28_008023</name>
</gene>
<dbReference type="Proteomes" id="UP001430953">
    <property type="component" value="Unassembled WGS sequence"/>
</dbReference>
<keyword evidence="2" id="KW-1185">Reference proteome</keyword>
<dbReference type="AlphaFoldDB" id="A0AAW2FVN5"/>
<reference evidence="1 2" key="1">
    <citation type="submission" date="2023-03" db="EMBL/GenBank/DDBJ databases">
        <title>High recombination rates correlate with genetic variation in Cardiocondyla obscurior ants.</title>
        <authorList>
            <person name="Errbii M."/>
        </authorList>
    </citation>
    <scope>NUCLEOTIDE SEQUENCE [LARGE SCALE GENOMIC DNA]</scope>
    <source>
        <strain evidence="1">Alpha-2009</strain>
        <tissue evidence="1">Whole body</tissue>
    </source>
</reference>
<dbReference type="EMBL" id="JADYXP020000007">
    <property type="protein sequence ID" value="KAL0120051.1"/>
    <property type="molecule type" value="Genomic_DNA"/>
</dbReference>
<evidence type="ECO:0000313" key="1">
    <source>
        <dbReference type="EMBL" id="KAL0120051.1"/>
    </source>
</evidence>
<accession>A0AAW2FVN5</accession>
<proteinExistence type="predicted"/>